<feature type="transmembrane region" description="Helical" evidence="10">
    <location>
        <begin position="12"/>
        <end position="32"/>
    </location>
</feature>
<keyword evidence="7" id="KW-0869">Chloride channel</keyword>
<keyword evidence="4 10" id="KW-1133">Transmembrane helix</keyword>
<evidence type="ECO:0000256" key="2">
    <source>
        <dbReference type="ARBA" id="ARBA00022448"/>
    </source>
</evidence>
<keyword evidence="9" id="KW-0407">Ion channel</keyword>
<dbReference type="Proteomes" id="UP000243884">
    <property type="component" value="Unassembled WGS sequence"/>
</dbReference>
<evidence type="ECO:0000256" key="5">
    <source>
        <dbReference type="ARBA" id="ARBA00023065"/>
    </source>
</evidence>
<evidence type="ECO:0000256" key="4">
    <source>
        <dbReference type="ARBA" id="ARBA00022989"/>
    </source>
</evidence>
<dbReference type="PRINTS" id="PR00762">
    <property type="entry name" value="CLCHANNEL"/>
</dbReference>
<feature type="transmembrane region" description="Helical" evidence="10">
    <location>
        <begin position="294"/>
        <end position="314"/>
    </location>
</feature>
<keyword evidence="6 10" id="KW-0472">Membrane</keyword>
<dbReference type="CDD" id="cd01031">
    <property type="entry name" value="EriC"/>
    <property type="match status" value="1"/>
</dbReference>
<feature type="transmembrane region" description="Helical" evidence="10">
    <location>
        <begin position="353"/>
        <end position="374"/>
    </location>
</feature>
<protein>
    <submittedName>
        <fullName evidence="11">H+/Cl-antiporter ClcA</fullName>
    </submittedName>
</protein>
<keyword evidence="12" id="KW-1185">Reference proteome</keyword>
<evidence type="ECO:0000256" key="10">
    <source>
        <dbReference type="SAM" id="Phobius"/>
    </source>
</evidence>
<keyword evidence="3 10" id="KW-0812">Transmembrane</keyword>
<evidence type="ECO:0000313" key="11">
    <source>
        <dbReference type="EMBL" id="SMC37139.1"/>
    </source>
</evidence>
<feature type="transmembrane region" description="Helical" evidence="10">
    <location>
        <begin position="321"/>
        <end position="341"/>
    </location>
</feature>
<evidence type="ECO:0000256" key="3">
    <source>
        <dbReference type="ARBA" id="ARBA00022692"/>
    </source>
</evidence>
<dbReference type="OrthoDB" id="9812438at2"/>
<feature type="transmembrane region" description="Helical" evidence="10">
    <location>
        <begin position="52"/>
        <end position="70"/>
    </location>
</feature>
<dbReference type="RefSeq" id="WP_084098859.1">
    <property type="nucleotide sequence ID" value="NZ_FWXK01000003.1"/>
</dbReference>
<evidence type="ECO:0000256" key="9">
    <source>
        <dbReference type="ARBA" id="ARBA00023303"/>
    </source>
</evidence>
<sequence length="427" mass="46754">MKRNQYFHLKMILYAVLVGLISGLGAVFYRWLLSRIAQASQAFLTVSSWKHLIIALIVMFVGAIIVNRLLKWAPLSGGSGIPQIKAELTDKVKANPWPTVTSKIVGGAINNFFGLSLGREGPSIQIGGTLAKWLSRFFKMSDDEKKLMMTAGASAGLSAAFNAPIAGTLFSVEEMYHSFSPFILVPAFISSIIANMLSYYILGVAPTFSFAVEMSISLNHYYWIILVGIVGGLVGCLFNVTLDYNQRLFKRFDRYKTWLFFAVFCVSLLLTSYLPEIQGGGHDLIESLVLNPQSFKIILVILVGKLLFTTMSFSTGAQGGIFLPVLVIGAATGVLIHHIALQILTPDLAMVNFLILGMVSVLCAVVRAPFLSILLISEMTSNPSSLMPLAIAAITSYIVSEVLRVEPVYEMLYDKLLAKQPQTDVTD</sequence>
<feature type="transmembrane region" description="Helical" evidence="10">
    <location>
        <begin position="257"/>
        <end position="274"/>
    </location>
</feature>
<comment type="subcellular location">
    <subcellularLocation>
        <location evidence="1">Membrane</location>
        <topology evidence="1">Multi-pass membrane protein</topology>
    </subcellularLocation>
</comment>
<name>A0A1W1YLW6_9LACT</name>
<evidence type="ECO:0000256" key="6">
    <source>
        <dbReference type="ARBA" id="ARBA00023136"/>
    </source>
</evidence>
<evidence type="ECO:0000256" key="1">
    <source>
        <dbReference type="ARBA" id="ARBA00004141"/>
    </source>
</evidence>
<dbReference type="GO" id="GO:0034707">
    <property type="term" value="C:chloride channel complex"/>
    <property type="evidence" value="ECO:0007669"/>
    <property type="project" value="UniProtKB-KW"/>
</dbReference>
<dbReference type="EMBL" id="FWXK01000003">
    <property type="protein sequence ID" value="SMC37139.1"/>
    <property type="molecule type" value="Genomic_DNA"/>
</dbReference>
<dbReference type="Pfam" id="PF00654">
    <property type="entry name" value="Voltage_CLC"/>
    <property type="match status" value="1"/>
</dbReference>
<dbReference type="PANTHER" id="PTHR43427:SF6">
    <property type="entry name" value="CHLORIDE CHANNEL PROTEIN CLC-E"/>
    <property type="match status" value="1"/>
</dbReference>
<accession>A0A1W1YLW6</accession>
<proteinExistence type="predicted"/>
<evidence type="ECO:0000313" key="12">
    <source>
        <dbReference type="Proteomes" id="UP000243884"/>
    </source>
</evidence>
<evidence type="ECO:0000256" key="8">
    <source>
        <dbReference type="ARBA" id="ARBA00023214"/>
    </source>
</evidence>
<dbReference type="Gene3D" id="1.10.3080.10">
    <property type="entry name" value="Clc chloride channel"/>
    <property type="match status" value="1"/>
</dbReference>
<reference evidence="12" key="1">
    <citation type="submission" date="2017-04" db="EMBL/GenBank/DDBJ databases">
        <authorList>
            <person name="Varghese N."/>
            <person name="Submissions S."/>
        </authorList>
    </citation>
    <scope>NUCLEOTIDE SEQUENCE [LARGE SCALE GENOMIC DNA]</scope>
    <source>
        <strain evidence="12">DSM 21500</strain>
    </source>
</reference>
<dbReference type="InterPro" id="IPR014743">
    <property type="entry name" value="Cl-channel_core"/>
</dbReference>
<feature type="transmembrane region" description="Helical" evidence="10">
    <location>
        <begin position="182"/>
        <end position="201"/>
    </location>
</feature>
<keyword evidence="5" id="KW-0406">Ion transport</keyword>
<keyword evidence="2" id="KW-0813">Transport</keyword>
<dbReference type="InterPro" id="IPR001807">
    <property type="entry name" value="ClC"/>
</dbReference>
<gene>
    <name evidence="11" type="ORF">SAMN04487984_0815</name>
</gene>
<dbReference type="PANTHER" id="PTHR43427">
    <property type="entry name" value="CHLORIDE CHANNEL PROTEIN CLC-E"/>
    <property type="match status" value="1"/>
</dbReference>
<organism evidence="11 12">
    <name type="scientific">Aerococcus suis</name>
    <dbReference type="NCBI Taxonomy" id="371602"/>
    <lineage>
        <taxon>Bacteria</taxon>
        <taxon>Bacillati</taxon>
        <taxon>Bacillota</taxon>
        <taxon>Bacilli</taxon>
        <taxon>Lactobacillales</taxon>
        <taxon>Aerococcaceae</taxon>
        <taxon>Aerococcus</taxon>
    </lineage>
</organism>
<dbReference type="AlphaFoldDB" id="A0A1W1YLW6"/>
<dbReference type="GO" id="GO:0005254">
    <property type="term" value="F:chloride channel activity"/>
    <property type="evidence" value="ECO:0007669"/>
    <property type="project" value="UniProtKB-KW"/>
</dbReference>
<dbReference type="STRING" id="371602.SAMN04487984_0815"/>
<dbReference type="SUPFAM" id="SSF81340">
    <property type="entry name" value="Clc chloride channel"/>
    <property type="match status" value="1"/>
</dbReference>
<feature type="transmembrane region" description="Helical" evidence="10">
    <location>
        <begin position="221"/>
        <end position="245"/>
    </location>
</feature>
<evidence type="ECO:0000256" key="7">
    <source>
        <dbReference type="ARBA" id="ARBA00023173"/>
    </source>
</evidence>
<dbReference type="InterPro" id="IPR050368">
    <property type="entry name" value="ClC-type_chloride_channel"/>
</dbReference>
<keyword evidence="8" id="KW-0868">Chloride</keyword>